<dbReference type="InterPro" id="IPR026502">
    <property type="entry name" value="SLBP1/SLBP2"/>
</dbReference>
<dbReference type="InterPro" id="IPR029344">
    <property type="entry name" value="SLBP_RNA_bind"/>
</dbReference>
<organism evidence="6 7">
    <name type="scientific">Zootermopsis nevadensis</name>
    <name type="common">Dampwood termite</name>
    <dbReference type="NCBI Taxonomy" id="136037"/>
    <lineage>
        <taxon>Eukaryota</taxon>
        <taxon>Metazoa</taxon>
        <taxon>Ecdysozoa</taxon>
        <taxon>Arthropoda</taxon>
        <taxon>Hexapoda</taxon>
        <taxon>Insecta</taxon>
        <taxon>Pterygota</taxon>
        <taxon>Neoptera</taxon>
        <taxon>Polyneoptera</taxon>
        <taxon>Dictyoptera</taxon>
        <taxon>Blattodea</taxon>
        <taxon>Blattoidea</taxon>
        <taxon>Termitoidae</taxon>
        <taxon>Termopsidae</taxon>
        <taxon>Zootermopsis</taxon>
    </lineage>
</organism>
<evidence type="ECO:0000256" key="2">
    <source>
        <dbReference type="ARBA" id="ARBA00022884"/>
    </source>
</evidence>
<dbReference type="FunFam" id="1.10.8.1120:FF:000001">
    <property type="entry name" value="Histone RNA hairpin-binding protein-like"/>
    <property type="match status" value="1"/>
</dbReference>
<feature type="compositionally biased region" description="Basic and acidic residues" evidence="4">
    <location>
        <begin position="12"/>
        <end position="34"/>
    </location>
</feature>
<name>A0A067RBY1_ZOONE</name>
<dbReference type="PANTHER" id="PTHR17408:SF0">
    <property type="entry name" value="HISTONE RNA HAIRPIN-BINDING PROTEIN"/>
    <property type="match status" value="1"/>
</dbReference>
<sequence length="437" mass="50647">MKRATESTTMSAEKETQRENECDNERSRNREVGKNLHNVSNTSNWDISTNTSMNKTWAELLDEEENFNQISDPVNDSIVGKDETEVQEINMPVSDNVNNVKEFETNVNIKEELEDRKDEEARLQKELDLFEHEWVRELKQSNENLVTEESVTHVSSVAIKEEKNDKTKETCDKASNKKCIDSKERIANKVKSDLCELISEELVTKTQIKKECDGNSSAPECRDKRCLKKEETAVCSKMKEENLHDIKFEDFINLKSENVNINKFKEEGSRKRGRNSQSDNIPGRVTQRNESQKKSRQVIEHETDPNVLSRRQKQIDYGKNTVGYDRYRQLVPKDKRTKTHPQTPPKHIKYSRRAWDGIVRVWRQSLHFWDPPSEGKLDISDTLSDISVDVTSQASEEMSDNERRVRVKRSTQSSSGSCSLEDGNDDYLILDETYTND</sequence>
<accession>A0A067RBY1</accession>
<feature type="region of interest" description="Disordered" evidence="4">
    <location>
        <begin position="1"/>
        <end position="47"/>
    </location>
</feature>
<keyword evidence="7" id="KW-1185">Reference proteome</keyword>
<dbReference type="Pfam" id="PF15247">
    <property type="entry name" value="SLBP_RNA_bind"/>
    <property type="match status" value="1"/>
</dbReference>
<dbReference type="GO" id="GO:0071207">
    <property type="term" value="F:histone pre-mRNA stem-loop binding"/>
    <property type="evidence" value="ECO:0007669"/>
    <property type="project" value="TreeGrafter"/>
</dbReference>
<dbReference type="InParanoid" id="A0A067RBY1"/>
<evidence type="ECO:0000256" key="4">
    <source>
        <dbReference type="SAM" id="MobiDB-lite"/>
    </source>
</evidence>
<dbReference type="Proteomes" id="UP000027135">
    <property type="component" value="Unassembled WGS sequence"/>
</dbReference>
<dbReference type="GO" id="GO:0007076">
    <property type="term" value="P:mitotic chromosome condensation"/>
    <property type="evidence" value="ECO:0007669"/>
    <property type="project" value="UniProtKB-ARBA"/>
</dbReference>
<feature type="region of interest" description="Disordered" evidence="4">
    <location>
        <begin position="391"/>
        <end position="424"/>
    </location>
</feature>
<feature type="compositionally biased region" description="Polar residues" evidence="4">
    <location>
        <begin position="1"/>
        <end position="11"/>
    </location>
</feature>
<evidence type="ECO:0000256" key="3">
    <source>
        <dbReference type="SAM" id="Coils"/>
    </source>
</evidence>
<dbReference type="EMBL" id="KK852605">
    <property type="protein sequence ID" value="KDR20383.1"/>
    <property type="molecule type" value="Genomic_DNA"/>
</dbReference>
<feature type="compositionally biased region" description="Polar residues" evidence="4">
    <location>
        <begin position="37"/>
        <end position="47"/>
    </location>
</feature>
<comment type="similarity">
    <text evidence="1">Belongs to the SLBP family.</text>
</comment>
<feature type="coiled-coil region" evidence="3">
    <location>
        <begin position="106"/>
        <end position="133"/>
    </location>
</feature>
<keyword evidence="2" id="KW-0694">RNA-binding</keyword>
<feature type="region of interest" description="Disordered" evidence="4">
    <location>
        <begin position="265"/>
        <end position="307"/>
    </location>
</feature>
<evidence type="ECO:0000259" key="5">
    <source>
        <dbReference type="Pfam" id="PF15247"/>
    </source>
</evidence>
<keyword evidence="3" id="KW-0175">Coiled coil</keyword>
<feature type="compositionally biased region" description="Basic and acidic residues" evidence="4">
    <location>
        <begin position="290"/>
        <end position="304"/>
    </location>
</feature>
<dbReference type="GO" id="GO:0005737">
    <property type="term" value="C:cytoplasm"/>
    <property type="evidence" value="ECO:0007669"/>
    <property type="project" value="TreeGrafter"/>
</dbReference>
<evidence type="ECO:0000256" key="1">
    <source>
        <dbReference type="ARBA" id="ARBA00006151"/>
    </source>
</evidence>
<proteinExistence type="inferred from homology"/>
<dbReference type="Gene3D" id="1.10.8.1120">
    <property type="entry name" value="Histone RNA hairpin-binding protein RNA-binding domain"/>
    <property type="match status" value="1"/>
</dbReference>
<dbReference type="STRING" id="136037.A0A067RBY1"/>
<dbReference type="GO" id="GO:0003729">
    <property type="term" value="F:mRNA binding"/>
    <property type="evidence" value="ECO:0007669"/>
    <property type="project" value="InterPro"/>
</dbReference>
<dbReference type="AlphaFoldDB" id="A0A067RBY1"/>
<dbReference type="OrthoDB" id="265795at2759"/>
<gene>
    <name evidence="6" type="ORF">L798_04916</name>
</gene>
<evidence type="ECO:0000313" key="6">
    <source>
        <dbReference type="EMBL" id="KDR20383.1"/>
    </source>
</evidence>
<reference evidence="6 7" key="1">
    <citation type="journal article" date="2014" name="Nat. Commun.">
        <title>Molecular traces of alternative social organization in a termite genome.</title>
        <authorList>
            <person name="Terrapon N."/>
            <person name="Li C."/>
            <person name="Robertson H.M."/>
            <person name="Ji L."/>
            <person name="Meng X."/>
            <person name="Booth W."/>
            <person name="Chen Z."/>
            <person name="Childers C.P."/>
            <person name="Glastad K.M."/>
            <person name="Gokhale K."/>
            <person name="Gowin J."/>
            <person name="Gronenberg W."/>
            <person name="Hermansen R.A."/>
            <person name="Hu H."/>
            <person name="Hunt B.G."/>
            <person name="Huylmans A.K."/>
            <person name="Khalil S.M."/>
            <person name="Mitchell R.D."/>
            <person name="Munoz-Torres M.C."/>
            <person name="Mustard J.A."/>
            <person name="Pan H."/>
            <person name="Reese J.T."/>
            <person name="Scharf M.E."/>
            <person name="Sun F."/>
            <person name="Vogel H."/>
            <person name="Xiao J."/>
            <person name="Yang W."/>
            <person name="Yang Z."/>
            <person name="Yang Z."/>
            <person name="Zhou J."/>
            <person name="Zhu J."/>
            <person name="Brent C.S."/>
            <person name="Elsik C.G."/>
            <person name="Goodisman M.A."/>
            <person name="Liberles D.A."/>
            <person name="Roe R.M."/>
            <person name="Vargo E.L."/>
            <person name="Vilcinskas A."/>
            <person name="Wang J."/>
            <person name="Bornberg-Bauer E."/>
            <person name="Korb J."/>
            <person name="Zhang G."/>
            <person name="Liebig J."/>
        </authorList>
    </citation>
    <scope>NUCLEOTIDE SEQUENCE [LARGE SCALE GENOMIC DNA]</scope>
    <source>
        <tissue evidence="6">Whole organism</tissue>
    </source>
</reference>
<dbReference type="InterPro" id="IPR038294">
    <property type="entry name" value="SLBP_RNA_bind_sf"/>
</dbReference>
<dbReference type="GO" id="GO:0071204">
    <property type="term" value="C:histone pre-mRNA 3'end processing complex"/>
    <property type="evidence" value="ECO:0007669"/>
    <property type="project" value="TreeGrafter"/>
</dbReference>
<dbReference type="eggNOG" id="KOG3934">
    <property type="taxonomic scope" value="Eukaryota"/>
</dbReference>
<dbReference type="PANTHER" id="PTHR17408">
    <property type="entry name" value="HISTONE RNA HAIRPIN-BINDING PROTEIN"/>
    <property type="match status" value="1"/>
</dbReference>
<dbReference type="GO" id="GO:0051028">
    <property type="term" value="P:mRNA transport"/>
    <property type="evidence" value="ECO:0007669"/>
    <property type="project" value="TreeGrafter"/>
</dbReference>
<evidence type="ECO:0000313" key="7">
    <source>
        <dbReference type="Proteomes" id="UP000027135"/>
    </source>
</evidence>
<dbReference type="GO" id="GO:0006398">
    <property type="term" value="P:mRNA 3'-end processing by stem-loop binding and cleavage"/>
    <property type="evidence" value="ECO:0007669"/>
    <property type="project" value="TreeGrafter"/>
</dbReference>
<feature type="domain" description="Histone RNA hairpin-binding protein RNA-binding" evidence="5">
    <location>
        <begin position="303"/>
        <end position="371"/>
    </location>
</feature>
<protein>
    <submittedName>
        <fullName evidence="6">Histone RNA hairpin-binding protein</fullName>
    </submittedName>
</protein>